<dbReference type="EMBL" id="MU151283">
    <property type="protein sequence ID" value="KAF9445743.1"/>
    <property type="molecule type" value="Genomic_DNA"/>
</dbReference>
<keyword evidence="2" id="KW-1185">Reference proteome</keyword>
<evidence type="ECO:0000313" key="1">
    <source>
        <dbReference type="EMBL" id="KAF9445743.1"/>
    </source>
</evidence>
<gene>
    <name evidence="1" type="ORF">P691DRAFT_805237</name>
</gene>
<dbReference type="AlphaFoldDB" id="A0A9P5X6J1"/>
<organism evidence="1 2">
    <name type="scientific">Macrolepiota fuliginosa MF-IS2</name>
    <dbReference type="NCBI Taxonomy" id="1400762"/>
    <lineage>
        <taxon>Eukaryota</taxon>
        <taxon>Fungi</taxon>
        <taxon>Dikarya</taxon>
        <taxon>Basidiomycota</taxon>
        <taxon>Agaricomycotina</taxon>
        <taxon>Agaricomycetes</taxon>
        <taxon>Agaricomycetidae</taxon>
        <taxon>Agaricales</taxon>
        <taxon>Agaricineae</taxon>
        <taxon>Agaricaceae</taxon>
        <taxon>Macrolepiota</taxon>
    </lineage>
</organism>
<protein>
    <submittedName>
        <fullName evidence="1">Uncharacterized protein</fullName>
    </submittedName>
</protein>
<dbReference type="Proteomes" id="UP000807342">
    <property type="component" value="Unassembled WGS sequence"/>
</dbReference>
<proteinExistence type="predicted"/>
<accession>A0A9P5X6J1</accession>
<comment type="caution">
    <text evidence="1">The sequence shown here is derived from an EMBL/GenBank/DDBJ whole genome shotgun (WGS) entry which is preliminary data.</text>
</comment>
<sequence>MIVDIIKAGVQEDNNAREKFTQETIANGREKFPAFNWVICHVKHTTDFAGVNGRDWGHSHHEVDIKIGGTIGYEIYWFKSGTFSRQGDGGYINWAWSGFPKEITDNGATINFNAPP</sequence>
<dbReference type="OrthoDB" id="3685327at2759"/>
<reference evidence="1" key="1">
    <citation type="submission" date="2020-11" db="EMBL/GenBank/DDBJ databases">
        <authorList>
            <consortium name="DOE Joint Genome Institute"/>
            <person name="Ahrendt S."/>
            <person name="Riley R."/>
            <person name="Andreopoulos W."/>
            <person name="Labutti K."/>
            <person name="Pangilinan J."/>
            <person name="Ruiz-Duenas F.J."/>
            <person name="Barrasa J.M."/>
            <person name="Sanchez-Garcia M."/>
            <person name="Camarero S."/>
            <person name="Miyauchi S."/>
            <person name="Serrano A."/>
            <person name="Linde D."/>
            <person name="Babiker R."/>
            <person name="Drula E."/>
            <person name="Ayuso-Fernandez I."/>
            <person name="Pacheco R."/>
            <person name="Padilla G."/>
            <person name="Ferreira P."/>
            <person name="Barriuso J."/>
            <person name="Kellner H."/>
            <person name="Castanera R."/>
            <person name="Alfaro M."/>
            <person name="Ramirez L."/>
            <person name="Pisabarro A.G."/>
            <person name="Kuo A."/>
            <person name="Tritt A."/>
            <person name="Lipzen A."/>
            <person name="He G."/>
            <person name="Yan M."/>
            <person name="Ng V."/>
            <person name="Cullen D."/>
            <person name="Martin F."/>
            <person name="Rosso M.-N."/>
            <person name="Henrissat B."/>
            <person name="Hibbett D."/>
            <person name="Martinez A.T."/>
            <person name="Grigoriev I.V."/>
        </authorList>
    </citation>
    <scope>NUCLEOTIDE SEQUENCE</scope>
    <source>
        <strain evidence="1">MF-IS2</strain>
    </source>
</reference>
<name>A0A9P5X6J1_9AGAR</name>
<evidence type="ECO:0000313" key="2">
    <source>
        <dbReference type="Proteomes" id="UP000807342"/>
    </source>
</evidence>